<proteinExistence type="predicted"/>
<protein>
    <submittedName>
        <fullName evidence="2">Uncharacterized protein</fullName>
    </submittedName>
</protein>
<sequence length="110" mass="12213">MTKECFTHTKKTHTPVEGVSKNLPPQDKEDQSADSSKKDHFVQRSKKPTTLPTQKVALRTPPPLPIQTFVTVPTSGLVQPFRDINPTKSNIYAGEKKVPKSRSMSSIPLC</sequence>
<reference evidence="2" key="2">
    <citation type="journal article" date="2023" name="Science">
        <title>Genomic signatures of disease resistance in endangered staghorn corals.</title>
        <authorList>
            <person name="Vollmer S.V."/>
            <person name="Selwyn J.D."/>
            <person name="Despard B.A."/>
            <person name="Roesel C.L."/>
        </authorList>
    </citation>
    <scope>NUCLEOTIDE SEQUENCE</scope>
    <source>
        <strain evidence="2">K2</strain>
    </source>
</reference>
<feature type="compositionally biased region" description="Basic and acidic residues" evidence="1">
    <location>
        <begin position="26"/>
        <end position="42"/>
    </location>
</feature>
<feature type="region of interest" description="Disordered" evidence="1">
    <location>
        <begin position="1"/>
        <end position="64"/>
    </location>
</feature>
<comment type="caution">
    <text evidence="2">The sequence shown here is derived from an EMBL/GenBank/DDBJ whole genome shotgun (WGS) entry which is preliminary data.</text>
</comment>
<evidence type="ECO:0000313" key="3">
    <source>
        <dbReference type="Proteomes" id="UP001249851"/>
    </source>
</evidence>
<reference evidence="2" key="1">
    <citation type="journal article" date="2023" name="G3 (Bethesda)">
        <title>Whole genome assembly and annotation of the endangered Caribbean coral Acropora cervicornis.</title>
        <authorList>
            <person name="Selwyn J.D."/>
            <person name="Vollmer S.V."/>
        </authorList>
    </citation>
    <scope>NUCLEOTIDE SEQUENCE</scope>
    <source>
        <strain evidence="2">K2</strain>
    </source>
</reference>
<dbReference type="Proteomes" id="UP001249851">
    <property type="component" value="Unassembled WGS sequence"/>
</dbReference>
<dbReference type="EMBL" id="JARQWQ010000002">
    <property type="protein sequence ID" value="KAK2573616.1"/>
    <property type="molecule type" value="Genomic_DNA"/>
</dbReference>
<evidence type="ECO:0000313" key="2">
    <source>
        <dbReference type="EMBL" id="KAK2573616.1"/>
    </source>
</evidence>
<name>A0AAD9VGH5_ACRCE</name>
<evidence type="ECO:0000256" key="1">
    <source>
        <dbReference type="SAM" id="MobiDB-lite"/>
    </source>
</evidence>
<organism evidence="2 3">
    <name type="scientific">Acropora cervicornis</name>
    <name type="common">Staghorn coral</name>
    <dbReference type="NCBI Taxonomy" id="6130"/>
    <lineage>
        <taxon>Eukaryota</taxon>
        <taxon>Metazoa</taxon>
        <taxon>Cnidaria</taxon>
        <taxon>Anthozoa</taxon>
        <taxon>Hexacorallia</taxon>
        <taxon>Scleractinia</taxon>
        <taxon>Astrocoeniina</taxon>
        <taxon>Acroporidae</taxon>
        <taxon>Acropora</taxon>
    </lineage>
</organism>
<dbReference type="AlphaFoldDB" id="A0AAD9VGH5"/>
<keyword evidence="3" id="KW-1185">Reference proteome</keyword>
<gene>
    <name evidence="2" type="ORF">P5673_001290</name>
</gene>
<accession>A0AAD9VGH5</accession>